<accession>A0A917W4G4</accession>
<proteinExistence type="predicted"/>
<comment type="caution">
    <text evidence="2">The sequence shown here is derived from an EMBL/GenBank/DDBJ whole genome shotgun (WGS) entry which is preliminary data.</text>
</comment>
<reference evidence="2" key="1">
    <citation type="journal article" date="2014" name="Int. J. Syst. Evol. Microbiol.">
        <title>Complete genome sequence of Corynebacterium casei LMG S-19264T (=DSM 44701T), isolated from a smear-ripened cheese.</title>
        <authorList>
            <consortium name="US DOE Joint Genome Institute (JGI-PGF)"/>
            <person name="Walter F."/>
            <person name="Albersmeier A."/>
            <person name="Kalinowski J."/>
            <person name="Ruckert C."/>
        </authorList>
    </citation>
    <scope>NUCLEOTIDE SEQUENCE</scope>
    <source>
        <strain evidence="2">CGMCC 4.7306</strain>
    </source>
</reference>
<keyword evidence="3" id="KW-1185">Reference proteome</keyword>
<dbReference type="InterPro" id="IPR016181">
    <property type="entry name" value="Acyl_CoA_acyltransferase"/>
</dbReference>
<protein>
    <recommendedName>
        <fullName evidence="1">N-acetyltransferase domain-containing protein</fullName>
    </recommendedName>
</protein>
<dbReference type="InterPro" id="IPR000182">
    <property type="entry name" value="GNAT_dom"/>
</dbReference>
<organism evidence="2 3">
    <name type="scientific">Microlunatus endophyticus</name>
    <dbReference type="NCBI Taxonomy" id="1716077"/>
    <lineage>
        <taxon>Bacteria</taxon>
        <taxon>Bacillati</taxon>
        <taxon>Actinomycetota</taxon>
        <taxon>Actinomycetes</taxon>
        <taxon>Propionibacteriales</taxon>
        <taxon>Propionibacteriaceae</taxon>
        <taxon>Microlunatus</taxon>
    </lineage>
</organism>
<dbReference type="Gene3D" id="3.40.630.30">
    <property type="match status" value="1"/>
</dbReference>
<gene>
    <name evidence="2" type="ORF">GCM10011575_26040</name>
</gene>
<reference evidence="2" key="2">
    <citation type="submission" date="2020-09" db="EMBL/GenBank/DDBJ databases">
        <authorList>
            <person name="Sun Q."/>
            <person name="Zhou Y."/>
        </authorList>
    </citation>
    <scope>NUCLEOTIDE SEQUENCE</scope>
    <source>
        <strain evidence="2">CGMCC 4.7306</strain>
    </source>
</reference>
<dbReference type="AlphaFoldDB" id="A0A917W4G4"/>
<dbReference type="RefSeq" id="WP_188895814.1">
    <property type="nucleotide sequence ID" value="NZ_BMMZ01000006.1"/>
</dbReference>
<evidence type="ECO:0000313" key="3">
    <source>
        <dbReference type="Proteomes" id="UP000613840"/>
    </source>
</evidence>
<evidence type="ECO:0000313" key="2">
    <source>
        <dbReference type="EMBL" id="GGL66310.1"/>
    </source>
</evidence>
<name>A0A917W4G4_9ACTN</name>
<dbReference type="GO" id="GO:0016747">
    <property type="term" value="F:acyltransferase activity, transferring groups other than amino-acyl groups"/>
    <property type="evidence" value="ECO:0007669"/>
    <property type="project" value="InterPro"/>
</dbReference>
<sequence length="80" mass="9212">MMHAEEVVRDHGCDRCTLAVEESNDGALRLYRRLGYDVFGTEAAEWEQESPDGRTYLYRCQCLLMQRCLLDSHDSADRPG</sequence>
<dbReference type="PROSITE" id="PS51186">
    <property type="entry name" value="GNAT"/>
    <property type="match status" value="1"/>
</dbReference>
<dbReference type="Proteomes" id="UP000613840">
    <property type="component" value="Unassembled WGS sequence"/>
</dbReference>
<dbReference type="EMBL" id="BMMZ01000006">
    <property type="protein sequence ID" value="GGL66310.1"/>
    <property type="molecule type" value="Genomic_DNA"/>
</dbReference>
<dbReference type="SUPFAM" id="SSF55729">
    <property type="entry name" value="Acyl-CoA N-acyltransferases (Nat)"/>
    <property type="match status" value="1"/>
</dbReference>
<evidence type="ECO:0000259" key="1">
    <source>
        <dbReference type="PROSITE" id="PS51186"/>
    </source>
</evidence>
<feature type="domain" description="N-acetyltransferase" evidence="1">
    <location>
        <begin position="1"/>
        <end position="63"/>
    </location>
</feature>
<dbReference type="Pfam" id="PF00583">
    <property type="entry name" value="Acetyltransf_1"/>
    <property type="match status" value="1"/>
</dbReference>